<accession>A0ABS3RY90</accession>
<organism evidence="1 2">
    <name type="scientific">Actinomadura violacea</name>
    <dbReference type="NCBI Taxonomy" id="2819934"/>
    <lineage>
        <taxon>Bacteria</taxon>
        <taxon>Bacillati</taxon>
        <taxon>Actinomycetota</taxon>
        <taxon>Actinomycetes</taxon>
        <taxon>Streptosporangiales</taxon>
        <taxon>Thermomonosporaceae</taxon>
        <taxon>Actinomadura</taxon>
    </lineage>
</organism>
<name>A0ABS3RY90_9ACTN</name>
<evidence type="ECO:0000313" key="1">
    <source>
        <dbReference type="EMBL" id="MBO2461728.1"/>
    </source>
</evidence>
<dbReference type="Proteomes" id="UP000680206">
    <property type="component" value="Unassembled WGS sequence"/>
</dbReference>
<dbReference type="EMBL" id="JAGEPF010000018">
    <property type="protein sequence ID" value="MBO2461728.1"/>
    <property type="molecule type" value="Genomic_DNA"/>
</dbReference>
<keyword evidence="2" id="KW-1185">Reference proteome</keyword>
<comment type="caution">
    <text evidence="1">The sequence shown here is derived from an EMBL/GenBank/DDBJ whole genome shotgun (WGS) entry which is preliminary data.</text>
</comment>
<dbReference type="RefSeq" id="WP_208245221.1">
    <property type="nucleotide sequence ID" value="NZ_JAGEPF010000018.1"/>
</dbReference>
<proteinExistence type="predicted"/>
<sequence>MTDTVMHKAGRTRDKVLCGLDRFDEDGKIVQPATMFDAAVTCHGCLTVLRDQDMQAVAAVSAEMQDIVAKLADLGAQFVPGDPHEDLVTIPLADWEALEIQETQGAPGYTLVHRKWELDGVPTSEKEVATAPGEFVAMVARGLVEQYAGDAAAVAYAMTPTSERPVSKLFELLRVANDGGAGTASQETFEQLLAAFSVVAGVPEQQVLAALEEEDPVRRRPWPDEDHAAAAPFSPQRVGGVWAMLVQADQQRRRDPEQEPVWEALFLAWVVLSGEEQHEIAYRLGELHAGPQGR</sequence>
<gene>
    <name evidence="1" type="ORF">J4709_29575</name>
</gene>
<protein>
    <submittedName>
        <fullName evidence="1">Uncharacterized protein</fullName>
    </submittedName>
</protein>
<reference evidence="1 2" key="1">
    <citation type="submission" date="2021-03" db="EMBL/GenBank/DDBJ databases">
        <title>Actinomadura violae sp. nov., isolated from lichen in Thailand.</title>
        <authorList>
            <person name="Kanchanasin P."/>
            <person name="Saeng-In P."/>
            <person name="Phongsopitanun W."/>
            <person name="Yuki M."/>
            <person name="Kudo T."/>
            <person name="Ohkuma M."/>
            <person name="Tanasupawat S."/>
        </authorList>
    </citation>
    <scope>NUCLEOTIDE SEQUENCE [LARGE SCALE GENOMIC DNA]</scope>
    <source>
        <strain evidence="1 2">LCR2-06</strain>
    </source>
</reference>
<evidence type="ECO:0000313" key="2">
    <source>
        <dbReference type="Proteomes" id="UP000680206"/>
    </source>
</evidence>